<protein>
    <submittedName>
        <fullName evidence="2">Alpha/beta hydrolase family protein</fullName>
    </submittedName>
</protein>
<accession>A0ABV7YCP5</accession>
<dbReference type="PANTHER" id="PTHR37017:SF11">
    <property type="entry name" value="ESTERASE_LIPASE_THIOESTERASE DOMAIN-CONTAINING PROTEIN"/>
    <property type="match status" value="1"/>
</dbReference>
<proteinExistence type="predicted"/>
<feature type="domain" description="AB hydrolase-1" evidence="1">
    <location>
        <begin position="5"/>
        <end position="206"/>
    </location>
</feature>
<dbReference type="RefSeq" id="WP_205119827.1">
    <property type="nucleotide sequence ID" value="NZ_JAFBCM010000001.1"/>
</dbReference>
<dbReference type="Pfam" id="PF12697">
    <property type="entry name" value="Abhydrolase_6"/>
    <property type="match status" value="1"/>
</dbReference>
<name>A0ABV7YCP5_9ACTN</name>
<dbReference type="InterPro" id="IPR029058">
    <property type="entry name" value="AB_hydrolase_fold"/>
</dbReference>
<evidence type="ECO:0000313" key="3">
    <source>
        <dbReference type="Proteomes" id="UP001595699"/>
    </source>
</evidence>
<sequence length="211" mass="22913">MSTYVLVHGASHGAWCWSLVSPFLEARGHAVVTMDLPIEDPSAGRTEYAAAVVAAVGSRSDVVLVVHSLGVVVVPEVCARVPVSSVVLLAAMVMAPGQTGFELLAEAAAEREDAGDEVDYFYEDVPADLAAAARARWRNQTARALQEPWPAHAWPAVRTSYLLCRDDRLLPAPWVRRVVAERLGLVPEELDGSHSPFLSRPEALVERLERL</sequence>
<evidence type="ECO:0000313" key="2">
    <source>
        <dbReference type="EMBL" id="MFC3763091.1"/>
    </source>
</evidence>
<keyword evidence="3" id="KW-1185">Reference proteome</keyword>
<dbReference type="Proteomes" id="UP001595699">
    <property type="component" value="Unassembled WGS sequence"/>
</dbReference>
<keyword evidence="2" id="KW-0378">Hydrolase</keyword>
<dbReference type="InterPro" id="IPR052897">
    <property type="entry name" value="Sec-Metab_Biosynth_Hydrolase"/>
</dbReference>
<dbReference type="EMBL" id="JBHRZH010000017">
    <property type="protein sequence ID" value="MFC3763091.1"/>
    <property type="molecule type" value="Genomic_DNA"/>
</dbReference>
<evidence type="ECO:0000259" key="1">
    <source>
        <dbReference type="Pfam" id="PF12697"/>
    </source>
</evidence>
<gene>
    <name evidence="2" type="ORF">ACFOUW_19775</name>
</gene>
<comment type="caution">
    <text evidence="2">The sequence shown here is derived from an EMBL/GenBank/DDBJ whole genome shotgun (WGS) entry which is preliminary data.</text>
</comment>
<dbReference type="PANTHER" id="PTHR37017">
    <property type="entry name" value="AB HYDROLASE-1 DOMAIN-CONTAINING PROTEIN-RELATED"/>
    <property type="match status" value="1"/>
</dbReference>
<dbReference type="InterPro" id="IPR000073">
    <property type="entry name" value="AB_hydrolase_1"/>
</dbReference>
<organism evidence="2 3">
    <name type="scientific">Tenggerimyces flavus</name>
    <dbReference type="NCBI Taxonomy" id="1708749"/>
    <lineage>
        <taxon>Bacteria</taxon>
        <taxon>Bacillati</taxon>
        <taxon>Actinomycetota</taxon>
        <taxon>Actinomycetes</taxon>
        <taxon>Propionibacteriales</taxon>
        <taxon>Nocardioidaceae</taxon>
        <taxon>Tenggerimyces</taxon>
    </lineage>
</organism>
<dbReference type="GO" id="GO:0016787">
    <property type="term" value="F:hydrolase activity"/>
    <property type="evidence" value="ECO:0007669"/>
    <property type="project" value="UniProtKB-KW"/>
</dbReference>
<reference evidence="3" key="1">
    <citation type="journal article" date="2019" name="Int. J. Syst. Evol. Microbiol.">
        <title>The Global Catalogue of Microorganisms (GCM) 10K type strain sequencing project: providing services to taxonomists for standard genome sequencing and annotation.</title>
        <authorList>
            <consortium name="The Broad Institute Genomics Platform"/>
            <consortium name="The Broad Institute Genome Sequencing Center for Infectious Disease"/>
            <person name="Wu L."/>
            <person name="Ma J."/>
        </authorList>
    </citation>
    <scope>NUCLEOTIDE SEQUENCE [LARGE SCALE GENOMIC DNA]</scope>
    <source>
        <strain evidence="3">CGMCC 4.7241</strain>
    </source>
</reference>
<dbReference type="SUPFAM" id="SSF53474">
    <property type="entry name" value="alpha/beta-Hydrolases"/>
    <property type="match status" value="1"/>
</dbReference>
<dbReference type="Gene3D" id="3.40.50.1820">
    <property type="entry name" value="alpha/beta hydrolase"/>
    <property type="match status" value="1"/>
</dbReference>